<reference evidence="1 2" key="1">
    <citation type="submission" date="2014-04" db="EMBL/GenBank/DDBJ databases">
        <authorList>
            <person name="Sears C."/>
            <person name="Carroll K."/>
            <person name="Sack B.R."/>
            <person name="Qadri F."/>
            <person name="Myers L.L."/>
            <person name="Chung G.-T."/>
            <person name="Escheverria P."/>
            <person name="Fraser C.M."/>
            <person name="Sadzewicz L."/>
            <person name="Shefchek K.A."/>
            <person name="Tallon L."/>
            <person name="Das S.P."/>
            <person name="Daugherty S."/>
            <person name="Mongodin E.F."/>
        </authorList>
    </citation>
    <scope>NUCLEOTIDE SEQUENCE [LARGE SCALE GENOMIC DNA]</scope>
    <source>
        <strain evidence="1 2">3975 RP4</strain>
    </source>
</reference>
<evidence type="ECO:0000313" key="2">
    <source>
        <dbReference type="Proteomes" id="UP000027661"/>
    </source>
</evidence>
<comment type="caution">
    <text evidence="1">The sequence shown here is derived from an EMBL/GenBank/DDBJ whole genome shotgun (WGS) entry which is preliminary data.</text>
</comment>
<gene>
    <name evidence="1" type="ORF">M099_2801</name>
</gene>
<name>A0A069SF46_PHOVU</name>
<organism evidence="1 2">
    <name type="scientific">Phocaeicola vulgatus str. 3975 RP4</name>
    <dbReference type="NCBI Taxonomy" id="1339352"/>
    <lineage>
        <taxon>Bacteria</taxon>
        <taxon>Pseudomonadati</taxon>
        <taxon>Bacteroidota</taxon>
        <taxon>Bacteroidia</taxon>
        <taxon>Bacteroidales</taxon>
        <taxon>Bacteroidaceae</taxon>
        <taxon>Phocaeicola</taxon>
    </lineage>
</organism>
<dbReference type="Proteomes" id="UP000027661">
    <property type="component" value="Unassembled WGS sequence"/>
</dbReference>
<dbReference type="EMBL" id="JNHM01000032">
    <property type="protein sequence ID" value="KDS53028.1"/>
    <property type="molecule type" value="Genomic_DNA"/>
</dbReference>
<sequence>MLSGHISPERMGCNGSLLHPQKKIKAVHNSHKLFLSLLIMNYFI</sequence>
<accession>A0A069SF46</accession>
<dbReference type="AlphaFoldDB" id="A0A069SF46"/>
<proteinExistence type="predicted"/>
<protein>
    <submittedName>
        <fullName evidence="1">Uncharacterized protein</fullName>
    </submittedName>
</protein>
<evidence type="ECO:0000313" key="1">
    <source>
        <dbReference type="EMBL" id="KDS53028.1"/>
    </source>
</evidence>